<dbReference type="EMBL" id="CP030073">
    <property type="protein sequence ID" value="AWW41506.1"/>
    <property type="molecule type" value="Genomic_DNA"/>
</dbReference>
<dbReference type="Proteomes" id="UP000249616">
    <property type="component" value="Chromosome"/>
</dbReference>
<reference evidence="1 2" key="1">
    <citation type="journal article" date="2019" name="Int. J. Syst. Evol. Microbiol.">
        <title>Streptomyces cadmiisoli sp. nov., a novel actinomycete isolated from cadmium-contaminated soil.</title>
        <authorList>
            <person name="Li K."/>
            <person name="Tang X."/>
            <person name="Zhao J."/>
            <person name="Guo Y."/>
            <person name="Tang Y."/>
            <person name="Gao J."/>
        </authorList>
    </citation>
    <scope>NUCLEOTIDE SEQUENCE [LARGE SCALE GENOMIC DNA]</scope>
    <source>
        <strain evidence="1 2">ZFG47</strain>
    </source>
</reference>
<evidence type="ECO:0000313" key="2">
    <source>
        <dbReference type="Proteomes" id="UP000249616"/>
    </source>
</evidence>
<keyword evidence="2" id="KW-1185">Reference proteome</keyword>
<dbReference type="RefSeq" id="WP_112441006.1">
    <property type="nucleotide sequence ID" value="NZ_CP030073.1"/>
</dbReference>
<sequence>MTMHSARHVTCDTPVETFVMSDTGRALLDGQGRWPHGRRSPGGWAHVAPGRAATFAWPPFFGEAQTSTAPDAAFRATGRPAVAPSP</sequence>
<dbReference type="KEGG" id="scad:DN051_36560"/>
<protein>
    <submittedName>
        <fullName evidence="1">Uncharacterized protein</fullName>
    </submittedName>
</protein>
<dbReference type="AlphaFoldDB" id="A0A2Z4J8Z8"/>
<proteinExistence type="predicted"/>
<evidence type="ECO:0000313" key="1">
    <source>
        <dbReference type="EMBL" id="AWW41506.1"/>
    </source>
</evidence>
<name>A0A2Z4J8Z8_9ACTN</name>
<gene>
    <name evidence="1" type="ORF">DN051_36560</name>
</gene>
<organism evidence="1 2">
    <name type="scientific">Streptomyces cadmiisoli</name>
    <dbReference type="NCBI Taxonomy" id="2184053"/>
    <lineage>
        <taxon>Bacteria</taxon>
        <taxon>Bacillati</taxon>
        <taxon>Actinomycetota</taxon>
        <taxon>Actinomycetes</taxon>
        <taxon>Kitasatosporales</taxon>
        <taxon>Streptomycetaceae</taxon>
        <taxon>Streptomyces</taxon>
        <taxon>Streptomyces aurantiacus group</taxon>
    </lineage>
</organism>
<accession>A0A2Z4J8Z8</accession>